<evidence type="ECO:0000313" key="2">
    <source>
        <dbReference type="Proteomes" id="UP000298663"/>
    </source>
</evidence>
<name>A0A4U5MLW4_STECR</name>
<reference evidence="1 2" key="1">
    <citation type="journal article" date="2015" name="Genome Biol.">
        <title>Comparative genomics of Steinernema reveals deeply conserved gene regulatory networks.</title>
        <authorList>
            <person name="Dillman A.R."/>
            <person name="Macchietto M."/>
            <person name="Porter C.F."/>
            <person name="Rogers A."/>
            <person name="Williams B."/>
            <person name="Antoshechkin I."/>
            <person name="Lee M.M."/>
            <person name="Goodwin Z."/>
            <person name="Lu X."/>
            <person name="Lewis E.E."/>
            <person name="Goodrich-Blair H."/>
            <person name="Stock S.P."/>
            <person name="Adams B.J."/>
            <person name="Sternberg P.W."/>
            <person name="Mortazavi A."/>
        </authorList>
    </citation>
    <scope>NUCLEOTIDE SEQUENCE [LARGE SCALE GENOMIC DNA]</scope>
    <source>
        <strain evidence="1 2">ALL</strain>
    </source>
</reference>
<dbReference type="EMBL" id="AZBU02000007">
    <property type="protein sequence ID" value="TKR70486.1"/>
    <property type="molecule type" value="Genomic_DNA"/>
</dbReference>
<reference evidence="1 2" key="2">
    <citation type="journal article" date="2019" name="G3 (Bethesda)">
        <title>Hybrid Assembly of the Genome of the Entomopathogenic Nematode Steinernema carpocapsae Identifies the X-Chromosome.</title>
        <authorList>
            <person name="Serra L."/>
            <person name="Macchietto M."/>
            <person name="Macias-Munoz A."/>
            <person name="McGill C.J."/>
            <person name="Rodriguez I.M."/>
            <person name="Rodriguez B."/>
            <person name="Murad R."/>
            <person name="Mortazavi A."/>
        </authorList>
    </citation>
    <scope>NUCLEOTIDE SEQUENCE [LARGE SCALE GENOMIC DNA]</scope>
    <source>
        <strain evidence="1 2">ALL</strain>
    </source>
</reference>
<comment type="caution">
    <text evidence="1">The sequence shown here is derived from an EMBL/GenBank/DDBJ whole genome shotgun (WGS) entry which is preliminary data.</text>
</comment>
<gene>
    <name evidence="1" type="ORF">L596_022509</name>
</gene>
<dbReference type="Proteomes" id="UP000298663">
    <property type="component" value="Unassembled WGS sequence"/>
</dbReference>
<proteinExistence type="predicted"/>
<evidence type="ECO:0000313" key="1">
    <source>
        <dbReference type="EMBL" id="TKR70486.1"/>
    </source>
</evidence>
<accession>A0A4U5MLW4</accession>
<keyword evidence="2" id="KW-1185">Reference proteome</keyword>
<organism evidence="1 2">
    <name type="scientific">Steinernema carpocapsae</name>
    <name type="common">Entomopathogenic nematode</name>
    <dbReference type="NCBI Taxonomy" id="34508"/>
    <lineage>
        <taxon>Eukaryota</taxon>
        <taxon>Metazoa</taxon>
        <taxon>Ecdysozoa</taxon>
        <taxon>Nematoda</taxon>
        <taxon>Chromadorea</taxon>
        <taxon>Rhabditida</taxon>
        <taxon>Tylenchina</taxon>
        <taxon>Panagrolaimomorpha</taxon>
        <taxon>Strongyloidoidea</taxon>
        <taxon>Steinernematidae</taxon>
        <taxon>Steinernema</taxon>
    </lineage>
</organism>
<dbReference type="AlphaFoldDB" id="A0A4U5MLW4"/>
<sequence>MTAPPVSVPRTCGDAKGDPRHRLHCFHRSAPLGRASLFDISTSLSSECHSLGCYRQACVSSERKRTCF</sequence>
<protein>
    <submittedName>
        <fullName evidence="1">Uncharacterized protein</fullName>
    </submittedName>
</protein>